<organism evidence="2 3">
    <name type="scientific">Penicillium oxalicum (strain 114-2 / CGMCC 5302)</name>
    <name type="common">Penicillium decumbens</name>
    <dbReference type="NCBI Taxonomy" id="933388"/>
    <lineage>
        <taxon>Eukaryota</taxon>
        <taxon>Fungi</taxon>
        <taxon>Dikarya</taxon>
        <taxon>Ascomycota</taxon>
        <taxon>Pezizomycotina</taxon>
        <taxon>Eurotiomycetes</taxon>
        <taxon>Eurotiomycetidae</taxon>
        <taxon>Eurotiales</taxon>
        <taxon>Aspergillaceae</taxon>
        <taxon>Penicillium</taxon>
    </lineage>
</organism>
<accession>S7ZMW6</accession>
<dbReference type="EMBL" id="KB644412">
    <property type="protein sequence ID" value="EPS30031.1"/>
    <property type="molecule type" value="Genomic_DNA"/>
</dbReference>
<keyword evidence="3" id="KW-1185">Reference proteome</keyword>
<evidence type="ECO:0000313" key="2">
    <source>
        <dbReference type="EMBL" id="EPS30031.1"/>
    </source>
</evidence>
<gene>
    <name evidence="2" type="ORF">PDE_04981</name>
</gene>
<sequence>MHFKEVEYHGPDLPTMITSPVPDQIHANAHFEWRGDRQQSKKPRTVVSPQVSESERALSAGEYQMSPFPQLANASPAPGSLVLICLIHIGLQRTFLVSQSFHVHTQPRTTKISFETLHWSELKIDVVMSI</sequence>
<protein>
    <submittedName>
        <fullName evidence="2">Uncharacterized protein</fullName>
    </submittedName>
</protein>
<name>S7ZMW6_PENO1</name>
<reference evidence="2 3" key="1">
    <citation type="journal article" date="2013" name="PLoS ONE">
        <title>Genomic and secretomic analyses reveal unique features of the lignocellulolytic enzyme system of Penicillium decumbens.</title>
        <authorList>
            <person name="Liu G."/>
            <person name="Zhang L."/>
            <person name="Wei X."/>
            <person name="Zou G."/>
            <person name="Qin Y."/>
            <person name="Ma L."/>
            <person name="Li J."/>
            <person name="Zheng H."/>
            <person name="Wang S."/>
            <person name="Wang C."/>
            <person name="Xun L."/>
            <person name="Zhao G.-P."/>
            <person name="Zhou Z."/>
            <person name="Qu Y."/>
        </authorList>
    </citation>
    <scope>NUCLEOTIDE SEQUENCE [LARGE SCALE GENOMIC DNA]</scope>
    <source>
        <strain evidence="3">114-2 / CGMCC 5302</strain>
    </source>
</reference>
<proteinExistence type="predicted"/>
<evidence type="ECO:0000313" key="3">
    <source>
        <dbReference type="Proteomes" id="UP000019376"/>
    </source>
</evidence>
<evidence type="ECO:0000256" key="1">
    <source>
        <dbReference type="SAM" id="MobiDB-lite"/>
    </source>
</evidence>
<feature type="region of interest" description="Disordered" evidence="1">
    <location>
        <begin position="32"/>
        <end position="53"/>
    </location>
</feature>
<dbReference type="HOGENOM" id="CLU_1938874_0_0_1"/>
<dbReference type="Proteomes" id="UP000019376">
    <property type="component" value="Unassembled WGS sequence"/>
</dbReference>
<dbReference type="AlphaFoldDB" id="S7ZMW6"/>